<comment type="caution">
    <text evidence="3">The sequence shown here is derived from an EMBL/GenBank/DDBJ whole genome shotgun (WGS) entry which is preliminary data.</text>
</comment>
<keyword evidence="2" id="KW-1133">Transmembrane helix</keyword>
<name>A0A9W4SMJ3_9GLOM</name>
<keyword evidence="4" id="KW-1185">Reference proteome</keyword>
<feature type="transmembrane region" description="Helical" evidence="2">
    <location>
        <begin position="36"/>
        <end position="57"/>
    </location>
</feature>
<feature type="coiled-coil region" evidence="1">
    <location>
        <begin position="65"/>
        <end position="92"/>
    </location>
</feature>
<evidence type="ECO:0000313" key="4">
    <source>
        <dbReference type="Proteomes" id="UP001153678"/>
    </source>
</evidence>
<keyword evidence="1" id="KW-0175">Coiled coil</keyword>
<keyword evidence="2" id="KW-0472">Membrane</keyword>
<dbReference type="EMBL" id="CAMKVN010001231">
    <property type="protein sequence ID" value="CAI2174574.1"/>
    <property type="molecule type" value="Genomic_DNA"/>
</dbReference>
<keyword evidence="2" id="KW-0812">Transmembrane</keyword>
<evidence type="ECO:0000256" key="2">
    <source>
        <dbReference type="SAM" id="Phobius"/>
    </source>
</evidence>
<organism evidence="3 4">
    <name type="scientific">Funneliformis geosporum</name>
    <dbReference type="NCBI Taxonomy" id="1117311"/>
    <lineage>
        <taxon>Eukaryota</taxon>
        <taxon>Fungi</taxon>
        <taxon>Fungi incertae sedis</taxon>
        <taxon>Mucoromycota</taxon>
        <taxon>Glomeromycotina</taxon>
        <taxon>Glomeromycetes</taxon>
        <taxon>Glomerales</taxon>
        <taxon>Glomeraceae</taxon>
        <taxon>Funneliformis</taxon>
    </lineage>
</organism>
<proteinExistence type="predicted"/>
<reference evidence="3" key="1">
    <citation type="submission" date="2022-08" db="EMBL/GenBank/DDBJ databases">
        <authorList>
            <person name="Kallberg Y."/>
            <person name="Tangrot J."/>
            <person name="Rosling A."/>
        </authorList>
    </citation>
    <scope>NUCLEOTIDE SEQUENCE</scope>
    <source>
        <strain evidence="3">Wild A</strain>
    </source>
</reference>
<protein>
    <submittedName>
        <fullName evidence="3">18851_t:CDS:1</fullName>
    </submittedName>
</protein>
<dbReference type="AlphaFoldDB" id="A0A9W4SMJ3"/>
<evidence type="ECO:0000313" key="3">
    <source>
        <dbReference type="EMBL" id="CAI2174574.1"/>
    </source>
</evidence>
<dbReference type="Proteomes" id="UP001153678">
    <property type="component" value="Unassembled WGS sequence"/>
</dbReference>
<sequence>MYNVYGRNIAKKYAPRYAQQNRLFHNMNGNGVKGNISLKVTTLGLVGGGGIGFIHIIRGEIKETLKPLDLKIDMMDKRLERLENQFHKFSEDIGHIKAFLTKYIADS</sequence>
<evidence type="ECO:0000256" key="1">
    <source>
        <dbReference type="SAM" id="Coils"/>
    </source>
</evidence>
<accession>A0A9W4SMJ3</accession>
<gene>
    <name evidence="3" type="ORF">FWILDA_LOCUS6661</name>
</gene>